<dbReference type="InterPro" id="IPR019117">
    <property type="entry name" value="CRISPR-assoc_protein_Cmr3"/>
</dbReference>
<proteinExistence type="predicted"/>
<organism evidence="1 2">
    <name type="scientific">Clostridium botulinum (strain Langeland / NCTC 10281 / Type F)</name>
    <dbReference type="NCBI Taxonomy" id="441772"/>
    <lineage>
        <taxon>Bacteria</taxon>
        <taxon>Bacillati</taxon>
        <taxon>Bacillota</taxon>
        <taxon>Clostridia</taxon>
        <taxon>Eubacteriales</taxon>
        <taxon>Clostridiaceae</taxon>
        <taxon>Clostridium</taxon>
    </lineage>
</organism>
<evidence type="ECO:0000313" key="2">
    <source>
        <dbReference type="Proteomes" id="UP000002410"/>
    </source>
</evidence>
<sequence>MKFLKIKPYDNTFFRLGNNFEFKISNVIQTKNVAYPSTFFGAIFTAILANNDEFRESFLNIPGNTDHLEILNIKQIYLYAEKQGMIYIKAPKDIFVNNNEVKFGNFKEIKDGESSIKYDYYLEEPDGNELERADNYFVSIKEFYDKYRYKVLDNIDLKQEDEIFAKNIKTGIALDKSTGIVKESLLYTIEQTEFKNITEDYYSNDWSFVVEYAIDNDFLKKQGYPKVKNLDKGELKLGGETKVCTYEIIENSDINEFKSKTSQGFLKPGEKLKVILTSDSYFTKSFAELFNDEMKILALVNDKPIYIGGFDVAKNEEKAMYKGYSAGTVLLLQNESGKDINLQKYLDMKLRNKLKNGFNEYICVKGE</sequence>
<dbReference type="Proteomes" id="UP000002410">
    <property type="component" value="Chromosome"/>
</dbReference>
<protein>
    <submittedName>
        <fullName evidence="1">CRISPR-associated protein, Cmr3 family</fullName>
    </submittedName>
</protein>
<dbReference type="RefSeq" id="WP_012100154.1">
    <property type="nucleotide sequence ID" value="NC_009699.1"/>
</dbReference>
<evidence type="ECO:0000313" key="1">
    <source>
        <dbReference type="EMBL" id="ABS39853.1"/>
    </source>
</evidence>
<dbReference type="EMBL" id="CP000728">
    <property type="protein sequence ID" value="ABS39853.1"/>
    <property type="molecule type" value="Genomic_DNA"/>
</dbReference>
<accession>A7GFA9</accession>
<reference evidence="2" key="1">
    <citation type="submission" date="2007-06" db="EMBL/GenBank/DDBJ databases">
        <authorList>
            <person name="Brinkac L.M."/>
            <person name="Daugherty S."/>
            <person name="Dodson R.J."/>
            <person name="Madupu R."/>
            <person name="Brown J.L."/>
            <person name="Bruce D."/>
            <person name="Detter C."/>
            <person name="Munk C."/>
            <person name="Smith L.A."/>
            <person name="Smith T.J."/>
            <person name="White O."/>
            <person name="Brettin T.S."/>
        </authorList>
    </citation>
    <scope>NUCLEOTIDE SEQUENCE [LARGE SCALE GENOMIC DNA]</scope>
    <source>
        <strain evidence="2">Langeland / NCTC 10281 / Type F</strain>
    </source>
</reference>
<name>A7GFA9_CLOBL</name>
<dbReference type="Pfam" id="PF09700">
    <property type="entry name" value="Cas_Cmr3"/>
    <property type="match status" value="1"/>
</dbReference>
<gene>
    <name evidence="1" type="primary">cmr3</name>
    <name evidence="1" type="ordered locus">CLI_2219</name>
</gene>
<dbReference type="HOGENOM" id="CLU_044328_1_0_9"/>
<dbReference type="Gene3D" id="3.30.70.2940">
    <property type="match status" value="1"/>
</dbReference>
<dbReference type="Gene3D" id="2.60.40.4350">
    <property type="match status" value="1"/>
</dbReference>
<dbReference type="AlphaFoldDB" id="A7GFA9"/>
<dbReference type="CDD" id="cd09748">
    <property type="entry name" value="Cmr3_III-B"/>
    <property type="match status" value="1"/>
</dbReference>
<dbReference type="KEGG" id="cbf:CLI_2219"/>